<feature type="binding site" evidence="4">
    <location>
        <position position="87"/>
    </location>
    <ligand>
        <name>Mg(2+)</name>
        <dbReference type="ChEBI" id="CHEBI:18420"/>
        <label>1</label>
        <note>catalytic</note>
    </ligand>
</feature>
<feature type="binding site" evidence="4">
    <location>
        <position position="90"/>
    </location>
    <ligand>
        <name>Mg(2+)</name>
        <dbReference type="ChEBI" id="CHEBI:18420"/>
        <label>2</label>
    </ligand>
</feature>
<organism evidence="5 6">
    <name type="scientific">Sulfitobacter delicatus</name>
    <dbReference type="NCBI Taxonomy" id="218672"/>
    <lineage>
        <taxon>Bacteria</taxon>
        <taxon>Pseudomonadati</taxon>
        <taxon>Pseudomonadota</taxon>
        <taxon>Alphaproteobacteria</taxon>
        <taxon>Rhodobacterales</taxon>
        <taxon>Roseobacteraceae</taxon>
        <taxon>Sulfitobacter</taxon>
    </lineage>
</organism>
<dbReference type="GO" id="GO:0006020">
    <property type="term" value="P:inositol metabolic process"/>
    <property type="evidence" value="ECO:0007669"/>
    <property type="project" value="TreeGrafter"/>
</dbReference>
<dbReference type="STRING" id="218672.SAMN04489759_11042"/>
<dbReference type="EMBL" id="FNBP01000010">
    <property type="protein sequence ID" value="SDG66346.1"/>
    <property type="molecule type" value="Genomic_DNA"/>
</dbReference>
<dbReference type="GO" id="GO:0046872">
    <property type="term" value="F:metal ion binding"/>
    <property type="evidence" value="ECO:0007669"/>
    <property type="project" value="UniProtKB-KW"/>
</dbReference>
<evidence type="ECO:0000256" key="1">
    <source>
        <dbReference type="ARBA" id="ARBA00009759"/>
    </source>
</evidence>
<evidence type="ECO:0000256" key="3">
    <source>
        <dbReference type="ARBA" id="ARBA00022842"/>
    </source>
</evidence>
<evidence type="ECO:0000256" key="2">
    <source>
        <dbReference type="ARBA" id="ARBA00022723"/>
    </source>
</evidence>
<dbReference type="PANTHER" id="PTHR20854">
    <property type="entry name" value="INOSITOL MONOPHOSPHATASE"/>
    <property type="match status" value="1"/>
</dbReference>
<dbReference type="Gene3D" id="3.40.190.80">
    <property type="match status" value="1"/>
</dbReference>
<feature type="binding site" evidence="4">
    <location>
        <position position="69"/>
    </location>
    <ligand>
        <name>Mg(2+)</name>
        <dbReference type="ChEBI" id="CHEBI:18420"/>
        <label>1</label>
        <note>catalytic</note>
    </ligand>
</feature>
<dbReference type="GO" id="GO:0007165">
    <property type="term" value="P:signal transduction"/>
    <property type="evidence" value="ECO:0007669"/>
    <property type="project" value="TreeGrafter"/>
</dbReference>
<name>A0A1G7W2Z1_9RHOB</name>
<evidence type="ECO:0000313" key="5">
    <source>
        <dbReference type="EMBL" id="SDG66346.1"/>
    </source>
</evidence>
<dbReference type="CDD" id="cd01638">
    <property type="entry name" value="CysQ"/>
    <property type="match status" value="1"/>
</dbReference>
<dbReference type="InterPro" id="IPR000760">
    <property type="entry name" value="Inositol_monophosphatase-like"/>
</dbReference>
<dbReference type="RefSeq" id="WP_093743602.1">
    <property type="nucleotide sequence ID" value="NZ_FNBP01000010.1"/>
</dbReference>
<accession>A0A1G7W2Z1</accession>
<keyword evidence="2 4" id="KW-0479">Metal-binding</keyword>
<dbReference type="PROSITE" id="PS00630">
    <property type="entry name" value="IMP_2"/>
    <property type="match status" value="1"/>
</dbReference>
<dbReference type="SUPFAM" id="SSF56655">
    <property type="entry name" value="Carbohydrate phosphatase"/>
    <property type="match status" value="1"/>
</dbReference>
<comment type="cofactor">
    <cofactor evidence="4">
        <name>Mg(2+)</name>
        <dbReference type="ChEBI" id="CHEBI:18420"/>
    </cofactor>
</comment>
<comment type="similarity">
    <text evidence="1">Belongs to the inositol monophosphatase superfamily.</text>
</comment>
<dbReference type="PRINTS" id="PR00377">
    <property type="entry name" value="IMPHPHTASES"/>
</dbReference>
<dbReference type="Pfam" id="PF00459">
    <property type="entry name" value="Inositol_P"/>
    <property type="match status" value="1"/>
</dbReference>
<dbReference type="InterPro" id="IPR020550">
    <property type="entry name" value="Inositol_monophosphatase_CS"/>
</dbReference>
<evidence type="ECO:0000256" key="4">
    <source>
        <dbReference type="PIRSR" id="PIRSR600760-2"/>
    </source>
</evidence>
<feature type="binding site" evidence="4">
    <location>
        <position position="89"/>
    </location>
    <ligand>
        <name>Mg(2+)</name>
        <dbReference type="ChEBI" id="CHEBI:18420"/>
        <label>1</label>
        <note>catalytic</note>
    </ligand>
</feature>
<dbReference type="GO" id="GO:0008934">
    <property type="term" value="F:inositol monophosphate 1-phosphatase activity"/>
    <property type="evidence" value="ECO:0007669"/>
    <property type="project" value="TreeGrafter"/>
</dbReference>
<reference evidence="6" key="1">
    <citation type="submission" date="2016-10" db="EMBL/GenBank/DDBJ databases">
        <authorList>
            <person name="Varghese N."/>
            <person name="Submissions S."/>
        </authorList>
    </citation>
    <scope>NUCLEOTIDE SEQUENCE [LARGE SCALE GENOMIC DNA]</scope>
    <source>
        <strain evidence="6">DSM 16477</strain>
    </source>
</reference>
<feature type="binding site" evidence="4">
    <location>
        <position position="209"/>
    </location>
    <ligand>
        <name>Mg(2+)</name>
        <dbReference type="ChEBI" id="CHEBI:18420"/>
        <label>1</label>
        <note>catalytic</note>
    </ligand>
</feature>
<dbReference type="Proteomes" id="UP000199399">
    <property type="component" value="Unassembled WGS sequence"/>
</dbReference>
<proteinExistence type="inferred from homology"/>
<sequence length="260" mass="27636">MPAPEHDLALLIDAARQAGAIACRYVGATAKRWDKPDNAGPVTEADLAVNDLLLRELRGARPDYGWLSEETEDNADRLSQDRVFIVDPIDGTRSFVAGEDTWAHSLAVAEAGEVTAAVVYLPMRDMLYAASRGGGATLNGAPIRSSALTDLGEATVLAARPALVAERWHGGEPPVFKRSYRPSLAYRMALVADASFDAMITLRRTWEWDIAAGTLIVNEAGGTCTTTKGGPVRFNNPDPRIDGIVAGGPAIQAALIDALA</sequence>
<dbReference type="OrthoDB" id="9785695at2"/>
<keyword evidence="6" id="KW-1185">Reference proteome</keyword>
<protein>
    <submittedName>
        <fullName evidence="5">Myo-inositol-1(Or 4)-monophosphatase</fullName>
    </submittedName>
</protein>
<keyword evidence="3 4" id="KW-0460">Magnesium</keyword>
<gene>
    <name evidence="5" type="ORF">SAMN04489759_11042</name>
</gene>
<dbReference type="Gene3D" id="3.30.540.10">
    <property type="entry name" value="Fructose-1,6-Bisphosphatase, subunit A, domain 1"/>
    <property type="match status" value="1"/>
</dbReference>
<evidence type="ECO:0000313" key="6">
    <source>
        <dbReference type="Proteomes" id="UP000199399"/>
    </source>
</evidence>
<dbReference type="AlphaFoldDB" id="A0A1G7W2Z1"/>
<dbReference type="PANTHER" id="PTHR20854:SF4">
    <property type="entry name" value="INOSITOL-1-MONOPHOSPHATASE-RELATED"/>
    <property type="match status" value="1"/>
</dbReference>
<dbReference type="GO" id="GO:0046854">
    <property type="term" value="P:phosphatidylinositol phosphate biosynthetic process"/>
    <property type="evidence" value="ECO:0007669"/>
    <property type="project" value="InterPro"/>
</dbReference>